<name>A0A915IK27_ROMCU</name>
<dbReference type="AlphaFoldDB" id="A0A915IK27"/>
<evidence type="ECO:0000313" key="2">
    <source>
        <dbReference type="WBParaSite" id="nRc.2.0.1.t13747-RA"/>
    </source>
</evidence>
<accession>A0A915IK27</accession>
<sequence>MDRRLKRRTMTRRQIKIPCNKFKNQKYSLLIFRTISSTCSSISSRRCTSNVLAPCVTEAPPLDAVELPPTAVPEFCADAAAVCFRRRPVAVEPPRPLRPPRNLRPPLAVAVDGSGADSLTTTFRPLIFCSLSDAFDDRESLAAPASAARECCAAATAALVGELPAPVLFVGIAGEERTLNGVWCEAISQKIPSFFSIQRKIPDFLTVAMDTDYKKQRNPRCKLSVYETNPTFRSIPLIFSSDALSWGVSSPTVVCESVLPTSPLKTPSTFAASNFAVLRLRAQISDDDAADDTYVSWRRLSIKRMTRRRELGRQFSEDDRVYEPAAVVKSCDALAIQPATTVRPKNFDRHRRPK</sequence>
<reference evidence="2" key="1">
    <citation type="submission" date="2022-11" db="UniProtKB">
        <authorList>
            <consortium name="WormBaseParasite"/>
        </authorList>
    </citation>
    <scope>IDENTIFICATION</scope>
</reference>
<dbReference type="WBParaSite" id="nRc.2.0.1.t13747-RA">
    <property type="protein sequence ID" value="nRc.2.0.1.t13747-RA"/>
    <property type="gene ID" value="nRc.2.0.1.g13747"/>
</dbReference>
<protein>
    <submittedName>
        <fullName evidence="2">Uncharacterized protein</fullName>
    </submittedName>
</protein>
<evidence type="ECO:0000313" key="1">
    <source>
        <dbReference type="Proteomes" id="UP000887565"/>
    </source>
</evidence>
<dbReference type="Proteomes" id="UP000887565">
    <property type="component" value="Unplaced"/>
</dbReference>
<proteinExistence type="predicted"/>
<organism evidence="1 2">
    <name type="scientific">Romanomermis culicivorax</name>
    <name type="common">Nematode worm</name>
    <dbReference type="NCBI Taxonomy" id="13658"/>
    <lineage>
        <taxon>Eukaryota</taxon>
        <taxon>Metazoa</taxon>
        <taxon>Ecdysozoa</taxon>
        <taxon>Nematoda</taxon>
        <taxon>Enoplea</taxon>
        <taxon>Dorylaimia</taxon>
        <taxon>Mermithida</taxon>
        <taxon>Mermithoidea</taxon>
        <taxon>Mermithidae</taxon>
        <taxon>Romanomermis</taxon>
    </lineage>
</organism>
<keyword evidence="1" id="KW-1185">Reference proteome</keyword>